<evidence type="ECO:0000313" key="2">
    <source>
        <dbReference type="EMBL" id="OHB12942.1"/>
    </source>
</evidence>
<dbReference type="EMBL" id="MHWS01000001">
    <property type="protein sequence ID" value="OHB12942.1"/>
    <property type="molecule type" value="Genomic_DNA"/>
</dbReference>
<evidence type="ECO:0000313" key="3">
    <source>
        <dbReference type="Proteomes" id="UP000177276"/>
    </source>
</evidence>
<dbReference type="SMART" id="SM00909">
    <property type="entry name" value="Germane"/>
    <property type="match status" value="1"/>
</dbReference>
<evidence type="ECO:0000259" key="1">
    <source>
        <dbReference type="SMART" id="SM00909"/>
    </source>
</evidence>
<accession>A0A1G2UUJ8</accession>
<comment type="caution">
    <text evidence="2">The sequence shown here is derived from an EMBL/GenBank/DDBJ whole genome shotgun (WGS) entry which is preliminary data.</text>
</comment>
<dbReference type="InterPro" id="IPR019606">
    <property type="entry name" value="GerMN"/>
</dbReference>
<dbReference type="Proteomes" id="UP000177276">
    <property type="component" value="Unassembled WGS sequence"/>
</dbReference>
<dbReference type="Pfam" id="PF10646">
    <property type="entry name" value="Germane"/>
    <property type="match status" value="1"/>
</dbReference>
<reference evidence="2 3" key="1">
    <citation type="journal article" date="2016" name="Nat. Commun.">
        <title>Thousands of microbial genomes shed light on interconnected biogeochemical processes in an aquifer system.</title>
        <authorList>
            <person name="Anantharaman K."/>
            <person name="Brown C.T."/>
            <person name="Hug L.A."/>
            <person name="Sharon I."/>
            <person name="Castelle C.J."/>
            <person name="Probst A.J."/>
            <person name="Thomas B.C."/>
            <person name="Singh A."/>
            <person name="Wilkins M.J."/>
            <person name="Karaoz U."/>
            <person name="Brodie E.L."/>
            <person name="Williams K.H."/>
            <person name="Hubbard S.S."/>
            <person name="Banfield J.F."/>
        </authorList>
    </citation>
    <scope>NUCLEOTIDE SEQUENCE [LARGE SCALE GENOMIC DNA]</scope>
</reference>
<organism evidence="2 3">
    <name type="scientific">Candidatus Zambryskibacteria bacterium RIFCSPLOWO2_12_FULL_39_16</name>
    <dbReference type="NCBI Taxonomy" id="1802775"/>
    <lineage>
        <taxon>Bacteria</taxon>
        <taxon>Candidatus Zambryskiibacteriota</taxon>
    </lineage>
</organism>
<sequence>MLIRSFGGFSANSASAFEWQKQVNVYFGNNDMGSSEDCSKVFPISRTIINAETLGPGALEALILGVSEQDKTSGYFTSLNDGVLLQKFEIKDKVAYIDFNQRFSEVGGSCTVIAIKSQIENTLNTLPDIDSVVISVNGKTEGILEP</sequence>
<proteinExistence type="predicted"/>
<gene>
    <name evidence="2" type="ORF">A3G46_01765</name>
</gene>
<feature type="domain" description="GerMN" evidence="1">
    <location>
        <begin position="55"/>
        <end position="145"/>
    </location>
</feature>
<dbReference type="AlphaFoldDB" id="A0A1G2UUJ8"/>
<protein>
    <recommendedName>
        <fullName evidence="1">GerMN domain-containing protein</fullName>
    </recommendedName>
</protein>
<name>A0A1G2UUJ8_9BACT</name>